<evidence type="ECO:0000256" key="4">
    <source>
        <dbReference type="ARBA" id="ARBA00022679"/>
    </source>
</evidence>
<feature type="binding site" evidence="9">
    <location>
        <position position="164"/>
    </location>
    <ligand>
        <name>anthranilate</name>
        <dbReference type="ChEBI" id="CHEBI:16567"/>
        <label>2</label>
    </ligand>
</feature>
<name>A0A7X2IWF1_9BACI</name>
<evidence type="ECO:0000256" key="5">
    <source>
        <dbReference type="ARBA" id="ARBA00022822"/>
    </source>
</evidence>
<feature type="binding site" evidence="9">
    <location>
        <position position="223"/>
    </location>
    <ligand>
        <name>Mg(2+)</name>
        <dbReference type="ChEBI" id="CHEBI:18420"/>
        <label>2</label>
    </ligand>
</feature>
<feature type="binding site" evidence="9">
    <location>
        <begin position="106"/>
        <end position="114"/>
    </location>
    <ligand>
        <name>5-phospho-alpha-D-ribose 1-diphosphate</name>
        <dbReference type="ChEBI" id="CHEBI:58017"/>
    </ligand>
</feature>
<evidence type="ECO:0000256" key="1">
    <source>
        <dbReference type="ARBA" id="ARBA00004907"/>
    </source>
</evidence>
<feature type="binding site" evidence="9">
    <location>
        <position position="118"/>
    </location>
    <ligand>
        <name>5-phospho-alpha-D-ribose 1-diphosphate</name>
        <dbReference type="ChEBI" id="CHEBI:58017"/>
    </ligand>
</feature>
<dbReference type="GO" id="GO:0000287">
    <property type="term" value="F:magnesium ion binding"/>
    <property type="evidence" value="ECO:0007669"/>
    <property type="project" value="UniProtKB-UniRule"/>
</dbReference>
<keyword evidence="2 9" id="KW-0028">Amino-acid biosynthesis</keyword>
<evidence type="ECO:0000313" key="13">
    <source>
        <dbReference type="Proteomes" id="UP000448867"/>
    </source>
</evidence>
<sequence>MKVLLTKCLSGTPLSGEEAEQAMELMITGEATEAQISSFLTLLKMRGESAEEIAGFAAGMRRHMEKLKADGPVIDTCGTGGDGSSTFNISTAAAIVAASGGVKVAKHGNRAMSSKSGSADVLEKLSIPFQSQPEEAANTLQQTNLCFLFAPYYHQSMKHVAKVRKDIGFRTVFNLLGPLANPAGASRQVIGVFSAEYAEKMGKALLSLGTEHALLVAGQDGLDEITITGSTDIIEIKNGSFSRYTVTPEELGVERGPLHSLQAASPAESAEKILAVFENKSSLAERNIVALNAGASFYVAGKTSTLREGVALALAEIEKGSPLRKLAELRLGKEVSAC</sequence>
<feature type="binding site" evidence="9">
    <location>
        <position position="109"/>
    </location>
    <ligand>
        <name>anthranilate</name>
        <dbReference type="ChEBI" id="CHEBI:16567"/>
        <label>1</label>
    </ligand>
</feature>
<dbReference type="InterPro" id="IPR017459">
    <property type="entry name" value="Glycosyl_Trfase_fam3_N_dom"/>
</dbReference>
<dbReference type="EC" id="2.4.2.18" evidence="9"/>
<dbReference type="UniPathway" id="UPA00035">
    <property type="reaction ID" value="UER00041"/>
</dbReference>
<comment type="similarity">
    <text evidence="8">In the C-terminal section; belongs to the anthranilate phosphoribosyltransferase family.</text>
</comment>
<keyword evidence="13" id="KW-1185">Reference proteome</keyword>
<evidence type="ECO:0000256" key="8">
    <source>
        <dbReference type="ARBA" id="ARBA00061188"/>
    </source>
</evidence>
<keyword evidence="4 9" id="KW-0808">Transferase</keyword>
<keyword evidence="5 9" id="KW-0822">Tryptophan biosynthesis</keyword>
<dbReference type="HAMAP" id="MF_00211">
    <property type="entry name" value="TrpD"/>
    <property type="match status" value="1"/>
</dbReference>
<dbReference type="SUPFAM" id="SSF47648">
    <property type="entry name" value="Nucleoside phosphorylase/phosphoribosyltransferase N-terminal domain"/>
    <property type="match status" value="1"/>
</dbReference>
<feature type="binding site" evidence="9">
    <location>
        <position position="86"/>
    </location>
    <ligand>
        <name>5-phospho-alpha-D-ribose 1-diphosphate</name>
        <dbReference type="ChEBI" id="CHEBI:58017"/>
    </ligand>
</feature>
<comment type="subunit">
    <text evidence="9">Homodimer.</text>
</comment>
<gene>
    <name evidence="9 12" type="primary">trpD</name>
    <name evidence="12" type="ORF">GJU40_02280</name>
</gene>
<dbReference type="InterPro" id="IPR035902">
    <property type="entry name" value="Nuc_phospho_transferase"/>
</dbReference>
<keyword evidence="6 9" id="KW-0057">Aromatic amino acid biosynthesis</keyword>
<comment type="pathway">
    <text evidence="1 9">Amino-acid biosynthesis; L-tryptophan biosynthesis; L-tryptophan from chorismate: step 2/5.</text>
</comment>
<feature type="binding site" evidence="9">
    <location>
        <begin position="88"/>
        <end position="91"/>
    </location>
    <ligand>
        <name>5-phospho-alpha-D-ribose 1-diphosphate</name>
        <dbReference type="ChEBI" id="CHEBI:58017"/>
    </ligand>
</feature>
<evidence type="ECO:0000259" key="10">
    <source>
        <dbReference type="Pfam" id="PF00591"/>
    </source>
</evidence>
<dbReference type="GO" id="GO:0004048">
    <property type="term" value="F:anthranilate phosphoribosyltransferase activity"/>
    <property type="evidence" value="ECO:0007669"/>
    <property type="project" value="UniProtKB-UniRule"/>
</dbReference>
<evidence type="ECO:0000256" key="2">
    <source>
        <dbReference type="ARBA" id="ARBA00022605"/>
    </source>
</evidence>
<evidence type="ECO:0000259" key="11">
    <source>
        <dbReference type="Pfam" id="PF02885"/>
    </source>
</evidence>
<dbReference type="RefSeq" id="WP_154306120.1">
    <property type="nucleotide sequence ID" value="NZ_WKKI01000002.1"/>
</dbReference>
<feature type="binding site" evidence="9">
    <location>
        <position position="78"/>
    </location>
    <ligand>
        <name>anthranilate</name>
        <dbReference type="ChEBI" id="CHEBI:16567"/>
        <label>1</label>
    </ligand>
</feature>
<dbReference type="PANTHER" id="PTHR43285">
    <property type="entry name" value="ANTHRANILATE PHOSPHORIBOSYLTRANSFERASE"/>
    <property type="match status" value="1"/>
</dbReference>
<feature type="domain" description="Glycosyl transferase family 3 N-terminal" evidence="11">
    <location>
        <begin position="4"/>
        <end position="64"/>
    </location>
</feature>
<comment type="catalytic activity">
    <reaction evidence="7 9">
        <text>N-(5-phospho-beta-D-ribosyl)anthranilate + diphosphate = 5-phospho-alpha-D-ribose 1-diphosphate + anthranilate</text>
        <dbReference type="Rhea" id="RHEA:11768"/>
        <dbReference type="ChEBI" id="CHEBI:16567"/>
        <dbReference type="ChEBI" id="CHEBI:18277"/>
        <dbReference type="ChEBI" id="CHEBI:33019"/>
        <dbReference type="ChEBI" id="CHEBI:58017"/>
        <dbReference type="EC" id="2.4.2.18"/>
    </reaction>
</comment>
<dbReference type="OrthoDB" id="9806430at2"/>
<dbReference type="Gene3D" id="3.40.1030.10">
    <property type="entry name" value="Nucleoside phosphorylase/phosphoribosyltransferase catalytic domain"/>
    <property type="match status" value="1"/>
</dbReference>
<dbReference type="GO" id="GO:0005829">
    <property type="term" value="C:cytosol"/>
    <property type="evidence" value="ECO:0007669"/>
    <property type="project" value="TreeGrafter"/>
</dbReference>
<dbReference type="InterPro" id="IPR036320">
    <property type="entry name" value="Glycosyl_Trfase_fam3_N_dom_sf"/>
</dbReference>
<reference evidence="12 13" key="1">
    <citation type="submission" date="2019-11" db="EMBL/GenBank/DDBJ databases">
        <title>Bacillus lacus genome.</title>
        <authorList>
            <person name="Allen C.J."/>
            <person name="Newman J.D."/>
        </authorList>
    </citation>
    <scope>NUCLEOTIDE SEQUENCE [LARGE SCALE GENOMIC DNA]</scope>
    <source>
        <strain evidence="12 13">KCTC 33946</strain>
    </source>
</reference>
<dbReference type="SUPFAM" id="SSF52418">
    <property type="entry name" value="Nucleoside phosphorylase/phosphoribosyltransferase catalytic domain"/>
    <property type="match status" value="1"/>
</dbReference>
<dbReference type="Pfam" id="PF02885">
    <property type="entry name" value="Glycos_trans_3N"/>
    <property type="match status" value="1"/>
</dbReference>
<dbReference type="EMBL" id="WKKI01000002">
    <property type="protein sequence ID" value="MRX70995.1"/>
    <property type="molecule type" value="Genomic_DNA"/>
</dbReference>
<evidence type="ECO:0000256" key="9">
    <source>
        <dbReference type="HAMAP-Rule" id="MF_00211"/>
    </source>
</evidence>
<evidence type="ECO:0000256" key="7">
    <source>
        <dbReference type="ARBA" id="ARBA00052328"/>
    </source>
</evidence>
<accession>A0A7X2IWF1</accession>
<dbReference type="InterPro" id="IPR005940">
    <property type="entry name" value="Anthranilate_Pribosyl_Tfrase"/>
</dbReference>
<dbReference type="Proteomes" id="UP000448867">
    <property type="component" value="Unassembled WGS sequence"/>
</dbReference>
<evidence type="ECO:0000256" key="6">
    <source>
        <dbReference type="ARBA" id="ARBA00023141"/>
    </source>
</evidence>
<keyword evidence="9" id="KW-0460">Magnesium</keyword>
<evidence type="ECO:0000313" key="12">
    <source>
        <dbReference type="EMBL" id="MRX70995.1"/>
    </source>
</evidence>
<dbReference type="PANTHER" id="PTHR43285:SF2">
    <property type="entry name" value="ANTHRANILATE PHOSPHORIBOSYLTRANSFERASE"/>
    <property type="match status" value="1"/>
</dbReference>
<dbReference type="NCBIfam" id="TIGR01245">
    <property type="entry name" value="trpD"/>
    <property type="match status" value="1"/>
</dbReference>
<feature type="binding site" evidence="9">
    <location>
        <position position="90"/>
    </location>
    <ligand>
        <name>Mg(2+)</name>
        <dbReference type="ChEBI" id="CHEBI:18420"/>
        <label>1</label>
    </ligand>
</feature>
<keyword evidence="3 9" id="KW-0328">Glycosyltransferase</keyword>
<feature type="binding site" evidence="9">
    <location>
        <begin position="81"/>
        <end position="82"/>
    </location>
    <ligand>
        <name>5-phospho-alpha-D-ribose 1-diphosphate</name>
        <dbReference type="ChEBI" id="CHEBI:58017"/>
    </ligand>
</feature>
<dbReference type="InterPro" id="IPR000312">
    <property type="entry name" value="Glycosyl_Trfase_fam3"/>
</dbReference>
<organism evidence="12 13">
    <name type="scientific">Metabacillus lacus</name>
    <dbReference type="NCBI Taxonomy" id="1983721"/>
    <lineage>
        <taxon>Bacteria</taxon>
        <taxon>Bacillati</taxon>
        <taxon>Bacillota</taxon>
        <taxon>Bacilli</taxon>
        <taxon>Bacillales</taxon>
        <taxon>Bacillaceae</taxon>
        <taxon>Metabacillus</taxon>
    </lineage>
</organism>
<dbReference type="GO" id="GO:0000162">
    <property type="term" value="P:L-tryptophan biosynthetic process"/>
    <property type="evidence" value="ECO:0007669"/>
    <property type="project" value="UniProtKB-UniRule"/>
</dbReference>
<feature type="binding site" evidence="9">
    <location>
        <position position="224"/>
    </location>
    <ligand>
        <name>Mg(2+)</name>
        <dbReference type="ChEBI" id="CHEBI:18420"/>
        <label>1</label>
    </ligand>
</feature>
<feature type="binding site" evidence="9">
    <location>
        <position position="224"/>
    </location>
    <ligand>
        <name>Mg(2+)</name>
        <dbReference type="ChEBI" id="CHEBI:18420"/>
        <label>2</label>
    </ligand>
</feature>
<dbReference type="FunFam" id="3.40.1030.10:FF:000002">
    <property type="entry name" value="Anthranilate phosphoribosyltransferase"/>
    <property type="match status" value="1"/>
</dbReference>
<comment type="caution">
    <text evidence="9">Lacks conserved residue(s) required for the propagation of feature annotation.</text>
</comment>
<keyword evidence="9" id="KW-0479">Metal-binding</keyword>
<comment type="function">
    <text evidence="9">Catalyzes the transfer of the phosphoribosyl group of 5-phosphorylribose-1-pyrophosphate (PRPP) to anthranilate to yield N-(5'-phosphoribosyl)-anthranilate (PRA).</text>
</comment>
<dbReference type="Gene3D" id="1.20.970.10">
    <property type="entry name" value="Transferase, Pyrimidine Nucleoside Phosphorylase, Chain C"/>
    <property type="match status" value="1"/>
</dbReference>
<evidence type="ECO:0000256" key="3">
    <source>
        <dbReference type="ARBA" id="ARBA00022676"/>
    </source>
</evidence>
<dbReference type="AlphaFoldDB" id="A0A7X2IWF1"/>
<dbReference type="Pfam" id="PF00591">
    <property type="entry name" value="Glycos_transf_3"/>
    <property type="match status" value="1"/>
</dbReference>
<comment type="similarity">
    <text evidence="9">Belongs to the anthranilate phosphoribosyltransferase family.</text>
</comment>
<comment type="caution">
    <text evidence="12">The sequence shown here is derived from an EMBL/GenBank/DDBJ whole genome shotgun (WGS) entry which is preliminary data.</text>
</comment>
<comment type="cofactor">
    <cofactor evidence="9">
        <name>Mg(2+)</name>
        <dbReference type="ChEBI" id="CHEBI:18420"/>
    </cofactor>
    <text evidence="9">Binds 2 magnesium ions per monomer.</text>
</comment>
<feature type="domain" description="Glycosyl transferase family 3" evidence="10">
    <location>
        <begin position="71"/>
        <end position="321"/>
    </location>
</feature>
<protein>
    <recommendedName>
        <fullName evidence="9">Anthranilate phosphoribosyltransferase</fullName>
        <ecNumber evidence="9">2.4.2.18</ecNumber>
    </recommendedName>
</protein>
<feature type="binding site" evidence="9">
    <location>
        <position position="78"/>
    </location>
    <ligand>
        <name>5-phospho-alpha-D-ribose 1-diphosphate</name>
        <dbReference type="ChEBI" id="CHEBI:58017"/>
    </ligand>
</feature>
<proteinExistence type="inferred from homology"/>